<feature type="region of interest" description="Disordered" evidence="1">
    <location>
        <begin position="372"/>
        <end position="430"/>
    </location>
</feature>
<accession>X6NJH2</accession>
<dbReference type="AlphaFoldDB" id="X6NJH2"/>
<gene>
    <name evidence="3" type="ORF">RFI_10991</name>
</gene>
<dbReference type="SUPFAM" id="SSF56112">
    <property type="entry name" value="Protein kinase-like (PK-like)"/>
    <property type="match status" value="1"/>
</dbReference>
<dbReference type="GO" id="GO:0005524">
    <property type="term" value="F:ATP binding"/>
    <property type="evidence" value="ECO:0007669"/>
    <property type="project" value="InterPro"/>
</dbReference>
<feature type="compositionally biased region" description="Basic residues" evidence="1">
    <location>
        <begin position="184"/>
        <end position="193"/>
    </location>
</feature>
<evidence type="ECO:0000313" key="4">
    <source>
        <dbReference type="Proteomes" id="UP000023152"/>
    </source>
</evidence>
<evidence type="ECO:0000256" key="1">
    <source>
        <dbReference type="SAM" id="MobiDB-lite"/>
    </source>
</evidence>
<dbReference type="Gene3D" id="1.10.510.10">
    <property type="entry name" value="Transferase(Phosphotransferase) domain 1"/>
    <property type="match status" value="1"/>
</dbReference>
<dbReference type="PROSITE" id="PS50011">
    <property type="entry name" value="PROTEIN_KINASE_DOM"/>
    <property type="match status" value="1"/>
</dbReference>
<dbReference type="Proteomes" id="UP000023152">
    <property type="component" value="Unassembled WGS sequence"/>
</dbReference>
<organism evidence="3 4">
    <name type="scientific">Reticulomyxa filosa</name>
    <dbReference type="NCBI Taxonomy" id="46433"/>
    <lineage>
        <taxon>Eukaryota</taxon>
        <taxon>Sar</taxon>
        <taxon>Rhizaria</taxon>
        <taxon>Retaria</taxon>
        <taxon>Foraminifera</taxon>
        <taxon>Monothalamids</taxon>
        <taxon>Reticulomyxidae</taxon>
        <taxon>Reticulomyxa</taxon>
    </lineage>
</organism>
<feature type="region of interest" description="Disordered" evidence="1">
    <location>
        <begin position="175"/>
        <end position="240"/>
    </location>
</feature>
<dbReference type="EMBL" id="ASPP01008053">
    <property type="protein sequence ID" value="ETO26146.1"/>
    <property type="molecule type" value="Genomic_DNA"/>
</dbReference>
<dbReference type="InterPro" id="IPR011009">
    <property type="entry name" value="Kinase-like_dom_sf"/>
</dbReference>
<protein>
    <recommendedName>
        <fullName evidence="2">Protein kinase domain-containing protein</fullName>
    </recommendedName>
</protein>
<evidence type="ECO:0000313" key="3">
    <source>
        <dbReference type="EMBL" id="ETO26146.1"/>
    </source>
</evidence>
<sequence>MHLDFKPNNIMINSHKISTTQCDGLTLVKLVNPRITLIDFSVSTKASREVDLDEYPCRGHYGTRRYRAPEMIFGGVWNRSIDSFAVALITLECVNLTRLMENKYRDQNGRRFPRCKDSKGRKTYDKREIIDYIMRMAKTFMGKPSLPFLNSLEEEYRPFVQDAIHLMKREEYHANLKKKENTKTRRNTKKARKSGNYSSQDGTPIPQRDEAETGVTVEEEEVDEDANDESSDGTDKAMDKNVGNPFYTPIHAFCFEHGPTLSDVHQSHLYVSSREAIIATYLKMYRPFIHCNMISDKDIVRLNHIEKAMNQILIWNRFERWTPELLFQYYFQEDKEFLYTCLFTKEELSKLQSHGFDDDFIQKCVKMQTRKRNAGVEKDSSQHVNENETKKDSSKITNGHKNESKDINGNSNSDTDNYSQNNVQNRQPIRKNDKQTKIFSFCKGTTNLLSLFTFCLVGFCCPCYGFQSTGSKKGLIDA</sequence>
<dbReference type="Pfam" id="PF00069">
    <property type="entry name" value="Pkinase"/>
    <property type="match status" value="1"/>
</dbReference>
<reference evidence="3 4" key="1">
    <citation type="journal article" date="2013" name="Curr. Biol.">
        <title>The Genome of the Foraminiferan Reticulomyxa filosa.</title>
        <authorList>
            <person name="Glockner G."/>
            <person name="Hulsmann N."/>
            <person name="Schleicher M."/>
            <person name="Noegel A.A."/>
            <person name="Eichinger L."/>
            <person name="Gallinger C."/>
            <person name="Pawlowski J."/>
            <person name="Sierra R."/>
            <person name="Euteneuer U."/>
            <person name="Pillet L."/>
            <person name="Moustafa A."/>
            <person name="Platzer M."/>
            <person name="Groth M."/>
            <person name="Szafranski K."/>
            <person name="Schliwa M."/>
        </authorList>
    </citation>
    <scope>NUCLEOTIDE SEQUENCE [LARGE SCALE GENOMIC DNA]</scope>
</reference>
<comment type="caution">
    <text evidence="3">The sequence shown here is derived from an EMBL/GenBank/DDBJ whole genome shotgun (WGS) entry which is preliminary data.</text>
</comment>
<dbReference type="InterPro" id="IPR000719">
    <property type="entry name" value="Prot_kinase_dom"/>
</dbReference>
<keyword evidence="4" id="KW-1185">Reference proteome</keyword>
<feature type="compositionally biased region" description="Polar residues" evidence="1">
    <location>
        <begin position="407"/>
        <end position="427"/>
    </location>
</feature>
<feature type="compositionally biased region" description="Basic and acidic residues" evidence="1">
    <location>
        <begin position="374"/>
        <end position="406"/>
    </location>
</feature>
<name>X6NJH2_RETFI</name>
<evidence type="ECO:0000259" key="2">
    <source>
        <dbReference type="PROSITE" id="PS50011"/>
    </source>
</evidence>
<feature type="domain" description="Protein kinase" evidence="2">
    <location>
        <begin position="1"/>
        <end position="176"/>
    </location>
</feature>
<dbReference type="GO" id="GO:0004672">
    <property type="term" value="F:protein kinase activity"/>
    <property type="evidence" value="ECO:0007669"/>
    <property type="project" value="InterPro"/>
</dbReference>
<feature type="compositionally biased region" description="Acidic residues" evidence="1">
    <location>
        <begin position="217"/>
        <end position="232"/>
    </location>
</feature>
<proteinExistence type="predicted"/>